<dbReference type="InterPro" id="IPR000085">
    <property type="entry name" value="RuvA"/>
</dbReference>
<dbReference type="CDD" id="cd14332">
    <property type="entry name" value="UBA_RuvA_C"/>
    <property type="match status" value="1"/>
</dbReference>
<dbReference type="InterPro" id="IPR012340">
    <property type="entry name" value="NA-bd_OB-fold"/>
</dbReference>
<evidence type="ECO:0000256" key="1">
    <source>
        <dbReference type="ARBA" id="ARBA00022490"/>
    </source>
</evidence>
<evidence type="ECO:0000256" key="6">
    <source>
        <dbReference type="HAMAP-Rule" id="MF_00031"/>
    </source>
</evidence>
<evidence type="ECO:0000256" key="5">
    <source>
        <dbReference type="ARBA" id="ARBA00023204"/>
    </source>
</evidence>
<keyword evidence="2 6" id="KW-0227">DNA damage</keyword>
<dbReference type="InterPro" id="IPR011114">
    <property type="entry name" value="RuvA_C"/>
</dbReference>
<accession>A0ABM5RSK7</accession>
<evidence type="ECO:0000313" key="9">
    <source>
        <dbReference type="EMBL" id="AIU32829.1"/>
    </source>
</evidence>
<dbReference type="GO" id="GO:0004386">
    <property type="term" value="F:helicase activity"/>
    <property type="evidence" value="ECO:0007669"/>
    <property type="project" value="UniProtKB-KW"/>
</dbReference>
<dbReference type="InterPro" id="IPR036267">
    <property type="entry name" value="RuvA_C_sf"/>
</dbReference>
<dbReference type="SUPFAM" id="SSF46929">
    <property type="entry name" value="DNA helicase RuvA subunit, C-terminal domain"/>
    <property type="match status" value="1"/>
</dbReference>
<dbReference type="Pfam" id="PF14520">
    <property type="entry name" value="HHH_5"/>
    <property type="match status" value="1"/>
</dbReference>
<dbReference type="EMBL" id="CP009622">
    <property type="protein sequence ID" value="AIU32829.1"/>
    <property type="molecule type" value="Genomic_DNA"/>
</dbReference>
<keyword evidence="1 6" id="KW-0963">Cytoplasm</keyword>
<comment type="domain">
    <text evidence="6">Has three domains with a flexible linker between the domains II and III and assumes an 'L' shape. Domain III is highly mobile and contacts RuvB.</text>
</comment>
<feature type="domain" description="Holliday junction DNA helicase RuvA C-terminal" evidence="8">
    <location>
        <begin position="154"/>
        <end position="200"/>
    </location>
</feature>
<dbReference type="Pfam" id="PF01330">
    <property type="entry name" value="RuvA_N"/>
    <property type="match status" value="1"/>
</dbReference>
<dbReference type="Pfam" id="PF07499">
    <property type="entry name" value="RuvA_C"/>
    <property type="match status" value="1"/>
</dbReference>
<dbReference type="SUPFAM" id="SSF47781">
    <property type="entry name" value="RuvA domain 2-like"/>
    <property type="match status" value="1"/>
</dbReference>
<dbReference type="InterPro" id="IPR010994">
    <property type="entry name" value="RuvA_2-like"/>
</dbReference>
<evidence type="ECO:0000256" key="2">
    <source>
        <dbReference type="ARBA" id="ARBA00022763"/>
    </source>
</evidence>
<dbReference type="InterPro" id="IPR013849">
    <property type="entry name" value="DNA_helicase_Holl-junc_RuvA_I"/>
</dbReference>
<keyword evidence="9" id="KW-0378">Hydrolase</keyword>
<evidence type="ECO:0000259" key="8">
    <source>
        <dbReference type="Pfam" id="PF07499"/>
    </source>
</evidence>
<keyword evidence="4 6" id="KW-0233">DNA recombination</keyword>
<comment type="subcellular location">
    <subcellularLocation>
        <location evidence="6">Cytoplasm</location>
    </subcellularLocation>
</comment>
<organism evidence="9 10">
    <name type="scientific">Corynebacterium ramonii</name>
    <dbReference type="NCBI Taxonomy" id="3026968"/>
    <lineage>
        <taxon>Bacteria</taxon>
        <taxon>Bacillati</taxon>
        <taxon>Actinomycetota</taxon>
        <taxon>Actinomycetes</taxon>
        <taxon>Mycobacteriales</taxon>
        <taxon>Corynebacteriaceae</taxon>
        <taxon>Corynebacterium</taxon>
    </lineage>
</organism>
<dbReference type="SUPFAM" id="SSF50249">
    <property type="entry name" value="Nucleic acid-binding proteins"/>
    <property type="match status" value="1"/>
</dbReference>
<keyword evidence="9" id="KW-0067">ATP-binding</keyword>
<reference evidence="9 10" key="1">
    <citation type="journal article" date="2015" name="Genome Announc.">
        <title>Genome Sequence of Corynebacterium ulcerans Strain FRC11.</title>
        <authorList>
            <person name="Benevides Lde J."/>
            <person name="Viana M.V."/>
            <person name="Mariano D.C."/>
            <person name="Rocha Fde S."/>
            <person name="Bagano P.C."/>
            <person name="Folador E.L."/>
            <person name="Pereira F.L."/>
            <person name="Dorella F.A."/>
            <person name="Leal C.A."/>
            <person name="Carvalho A.F."/>
            <person name="Soares Sde C."/>
            <person name="Carneiro A."/>
            <person name="Ramos R."/>
            <person name="Badell-Ocando E."/>
            <person name="Guiso N."/>
            <person name="Silva A."/>
            <person name="Figueiredo H."/>
            <person name="Azevedo V."/>
            <person name="Guimaraes L.C."/>
        </authorList>
    </citation>
    <scope>NUCLEOTIDE SEQUENCE [LARGE SCALE GENOMIC DNA]</scope>
    <source>
        <strain evidence="10">FRC0011</strain>
    </source>
</reference>
<dbReference type="Gene3D" id="1.10.150.20">
    <property type="entry name" value="5' to 3' exonuclease, C-terminal subdomain"/>
    <property type="match status" value="1"/>
</dbReference>
<dbReference type="NCBIfam" id="TIGR00084">
    <property type="entry name" value="ruvA"/>
    <property type="match status" value="1"/>
</dbReference>
<dbReference type="RefSeq" id="WP_023635806.1">
    <property type="nucleotide sequence ID" value="NZ_CP009622.1"/>
</dbReference>
<dbReference type="HAMAP" id="MF_00031">
    <property type="entry name" value="DNA_HJ_migration_RuvA"/>
    <property type="match status" value="1"/>
</dbReference>
<comment type="function">
    <text evidence="6">The RuvA-RuvB-RuvC complex processes Holliday junction (HJ) DNA during genetic recombination and DNA repair, while the RuvA-RuvB complex plays an important role in the rescue of blocked DNA replication forks via replication fork reversal (RFR). RuvA specifically binds to HJ cruciform DNA, conferring on it an open structure. The RuvB hexamer acts as an ATP-dependent pump, pulling dsDNA into and through the RuvAB complex. HJ branch migration allows RuvC to scan DNA until it finds its consensus sequence, where it cleaves and resolves the cruciform DNA.</text>
</comment>
<gene>
    <name evidence="6 9" type="primary">ruvA</name>
    <name evidence="9" type="ORF">CulFRC11_1253</name>
</gene>
<protein>
    <recommendedName>
        <fullName evidence="6">Holliday junction branch migration complex subunit RuvA</fullName>
    </recommendedName>
</protein>
<evidence type="ECO:0000259" key="7">
    <source>
        <dbReference type="Pfam" id="PF01330"/>
    </source>
</evidence>
<keyword evidence="9" id="KW-0347">Helicase</keyword>
<feature type="region of interest" description="Domain III" evidence="6">
    <location>
        <begin position="151"/>
        <end position="204"/>
    </location>
</feature>
<dbReference type="Gene3D" id="2.40.50.140">
    <property type="entry name" value="Nucleic acid-binding proteins"/>
    <property type="match status" value="1"/>
</dbReference>
<name>A0ABM5RSK7_9CORY</name>
<dbReference type="Gene3D" id="1.10.8.10">
    <property type="entry name" value="DNA helicase RuvA subunit, C-terminal domain"/>
    <property type="match status" value="1"/>
</dbReference>
<proteinExistence type="inferred from homology"/>
<comment type="similarity">
    <text evidence="6">Belongs to the RuvA family.</text>
</comment>
<keyword evidence="10" id="KW-1185">Reference proteome</keyword>
<comment type="subunit">
    <text evidence="6">Homotetramer. Forms an RuvA(8)-RuvB(12)-Holliday junction (HJ) complex. HJ DNA is sandwiched between 2 RuvA tetramers; dsDNA enters through RuvA and exits via RuvB. An RuvB hexamer assembles on each DNA strand where it exits the tetramer. Each RuvB hexamer is contacted by two RuvA subunits (via domain III) on 2 adjacent RuvB subunits; this complex drives branch migration. In the full resolvosome a probable DNA-RuvA(4)-RuvB(12)-RuvC(2) complex forms which resolves the HJ.</text>
</comment>
<keyword evidence="3 6" id="KW-0238">DNA-binding</keyword>
<dbReference type="Proteomes" id="UP000029910">
    <property type="component" value="Chromosome"/>
</dbReference>
<evidence type="ECO:0000256" key="4">
    <source>
        <dbReference type="ARBA" id="ARBA00023172"/>
    </source>
</evidence>
<feature type="domain" description="DNA helicase Holliday junction RuvA type" evidence="7">
    <location>
        <begin position="1"/>
        <end position="61"/>
    </location>
</feature>
<evidence type="ECO:0000313" key="10">
    <source>
        <dbReference type="Proteomes" id="UP000029910"/>
    </source>
</evidence>
<comment type="caution">
    <text evidence="6">Lacks conserved residue(s) required for the propagation of feature annotation.</text>
</comment>
<keyword evidence="5 6" id="KW-0234">DNA repair</keyword>
<keyword evidence="9" id="KW-0547">Nucleotide-binding</keyword>
<evidence type="ECO:0000256" key="3">
    <source>
        <dbReference type="ARBA" id="ARBA00023125"/>
    </source>
</evidence>
<sequence length="204" mass="21084">MIVSLRGTVASIGLGSAVIECNGVGYEVLASPSTLAQMSRGEEFFVLTTMVVREDSQTLYGFASDEARQMFTLLQTVSGLGPKLALAAQSVLSATDLAHAIAHQDAKTLQRIPGVGKRVAERIIVDLKDKVSAFITAGDTAVPASGGASLATNDVATQVLEALLGLGFTEKVAEPVVVSVLAESPNATTSQVLRLALSALGTKK</sequence>